<dbReference type="InterPro" id="IPR003653">
    <property type="entry name" value="Peptidase_C48_C"/>
</dbReference>
<dbReference type="GO" id="GO:0000338">
    <property type="term" value="P:protein deneddylation"/>
    <property type="evidence" value="ECO:0007669"/>
    <property type="project" value="TreeGrafter"/>
</dbReference>
<feature type="transmembrane region" description="Helical" evidence="6">
    <location>
        <begin position="21"/>
        <end position="41"/>
    </location>
</feature>
<dbReference type="Pfam" id="PF02902">
    <property type="entry name" value="Peptidase_C48"/>
    <property type="match status" value="1"/>
</dbReference>
<feature type="region of interest" description="Disordered" evidence="5">
    <location>
        <begin position="342"/>
        <end position="394"/>
    </location>
</feature>
<dbReference type="Proteomes" id="UP000002668">
    <property type="component" value="Genome"/>
</dbReference>
<dbReference type="HOGENOM" id="CLU_043678_1_2_1"/>
<keyword evidence="3" id="KW-0378">Hydrolase</keyword>
<keyword evidence="6" id="KW-1133">Transmembrane helix</keyword>
<name>E4ZGA7_LEPMJ</name>
<protein>
    <recommendedName>
        <fullName evidence="7">Ubiquitin-like protease family profile domain-containing protein</fullName>
    </recommendedName>
</protein>
<dbReference type="VEuPathDB" id="FungiDB:LEMA_P064530.1"/>
<evidence type="ECO:0000256" key="3">
    <source>
        <dbReference type="ARBA" id="ARBA00022801"/>
    </source>
</evidence>
<dbReference type="PANTHER" id="PTHR46468:SF1">
    <property type="entry name" value="SENTRIN-SPECIFIC PROTEASE 8"/>
    <property type="match status" value="1"/>
</dbReference>
<accession>E4ZGA7</accession>
<dbReference type="GO" id="GO:0019784">
    <property type="term" value="F:deNEDDylase activity"/>
    <property type="evidence" value="ECO:0007669"/>
    <property type="project" value="InterPro"/>
</dbReference>
<sequence>MKVAAHSESRFGNASHRRRDQALSILGSPPSALHILFLLLLHSFPFPVSRFLIAIGLHSSSSVTVCAISPHTLPDRLLSCYDMGFSRLVEKGRRHLGDPPPDEAYLSFMRADVDSIKDDWLTDNVRIRTVLNATRAIVADHTHRQSHSGKSQFDDFLQKDCRLKTLVRFLEREELTAFPKASIVLLRPSMSYMLMQTANPLTLKEVLPSFATTTHVFLPINDNMDVTQAEGGSHWSLLLVSIIDGVSFHYDSMSQSNAREARNTTMKMEQLLGKRLRFIPMDDSPQQENGSDCGVFVCVLMRHLLLKRLLRADASKKVSMSMRDAYINAKDGRKTMLKIIEERKKEGERRRSRSHSPWRPKSAQSKSPPRIGAEQPENAQGVRQSMDSRTSNLR</sequence>
<evidence type="ECO:0000256" key="4">
    <source>
        <dbReference type="ARBA" id="ARBA00022807"/>
    </source>
</evidence>
<dbReference type="eggNOG" id="KOG3246">
    <property type="taxonomic scope" value="Eukaryota"/>
</dbReference>
<dbReference type="OMA" id="FATTTHV"/>
<reference evidence="9" key="1">
    <citation type="journal article" date="2011" name="Nat. Commun.">
        <title>Effector diversification within compartments of the Leptosphaeria maculans genome affected by Repeat-Induced Point mutations.</title>
        <authorList>
            <person name="Rouxel T."/>
            <person name="Grandaubert J."/>
            <person name="Hane J.K."/>
            <person name="Hoede C."/>
            <person name="van de Wouw A.P."/>
            <person name="Couloux A."/>
            <person name="Dominguez V."/>
            <person name="Anthouard V."/>
            <person name="Bally P."/>
            <person name="Bourras S."/>
            <person name="Cozijnsen A.J."/>
            <person name="Ciuffetti L.M."/>
            <person name="Degrave A."/>
            <person name="Dilmaghani A."/>
            <person name="Duret L."/>
            <person name="Fudal I."/>
            <person name="Goodwin S.B."/>
            <person name="Gout L."/>
            <person name="Glaser N."/>
            <person name="Linglin J."/>
            <person name="Kema G.H.J."/>
            <person name="Lapalu N."/>
            <person name="Lawrence C.B."/>
            <person name="May K."/>
            <person name="Meyer M."/>
            <person name="Ollivier B."/>
            <person name="Poulain J."/>
            <person name="Schoch C.L."/>
            <person name="Simon A."/>
            <person name="Spatafora J.W."/>
            <person name="Stachowiak A."/>
            <person name="Turgeon B.G."/>
            <person name="Tyler B.M."/>
            <person name="Vincent D."/>
            <person name="Weissenbach J."/>
            <person name="Amselem J."/>
            <person name="Quesneville H."/>
            <person name="Oliver R.P."/>
            <person name="Wincker P."/>
            <person name="Balesdent M.-H."/>
            <person name="Howlett B.J."/>
        </authorList>
    </citation>
    <scope>NUCLEOTIDE SEQUENCE [LARGE SCALE GENOMIC DNA]</scope>
    <source>
        <strain evidence="9">JN3 / isolate v23.1.3 / race Av1-4-5-6-7-8</strain>
    </source>
</reference>
<evidence type="ECO:0000259" key="7">
    <source>
        <dbReference type="PROSITE" id="PS50600"/>
    </source>
</evidence>
<dbReference type="InterPro" id="IPR044613">
    <property type="entry name" value="Nep1/2-like"/>
</dbReference>
<dbReference type="GO" id="GO:0008234">
    <property type="term" value="F:cysteine-type peptidase activity"/>
    <property type="evidence" value="ECO:0007669"/>
    <property type="project" value="UniProtKB-KW"/>
</dbReference>
<keyword evidence="2" id="KW-0645">Protease</keyword>
<evidence type="ECO:0000313" key="8">
    <source>
        <dbReference type="EMBL" id="CBX90327.1"/>
    </source>
</evidence>
<organism evidence="8 9">
    <name type="scientific">Leptosphaeria maculans (strain JN3 / isolate v23.1.3 / race Av1-4-5-6-7-8)</name>
    <name type="common">Blackleg fungus</name>
    <name type="synonym">Phoma lingam</name>
    <dbReference type="NCBI Taxonomy" id="985895"/>
    <lineage>
        <taxon>Eukaryota</taxon>
        <taxon>Fungi</taxon>
        <taxon>Dikarya</taxon>
        <taxon>Ascomycota</taxon>
        <taxon>Pezizomycotina</taxon>
        <taxon>Dothideomycetes</taxon>
        <taxon>Pleosporomycetidae</taxon>
        <taxon>Pleosporales</taxon>
        <taxon>Pleosporineae</taxon>
        <taxon>Leptosphaeriaceae</taxon>
        <taxon>Plenodomus</taxon>
        <taxon>Plenodomus lingam/Leptosphaeria maculans species complex</taxon>
    </lineage>
</organism>
<dbReference type="EMBL" id="FP929064">
    <property type="protein sequence ID" value="CBX90327.1"/>
    <property type="molecule type" value="Genomic_DNA"/>
</dbReference>
<dbReference type="InterPro" id="IPR038765">
    <property type="entry name" value="Papain-like_cys_pep_sf"/>
</dbReference>
<dbReference type="Gene3D" id="3.40.395.10">
    <property type="entry name" value="Adenoviral Proteinase, Chain A"/>
    <property type="match status" value="1"/>
</dbReference>
<gene>
    <name evidence="8" type="ORF">LEMA_P064530.1</name>
</gene>
<dbReference type="SUPFAM" id="SSF54001">
    <property type="entry name" value="Cysteine proteinases"/>
    <property type="match status" value="1"/>
</dbReference>
<evidence type="ECO:0000256" key="6">
    <source>
        <dbReference type="SAM" id="Phobius"/>
    </source>
</evidence>
<dbReference type="OrthoDB" id="5065855at2759"/>
<feature type="compositionally biased region" description="Polar residues" evidence="5">
    <location>
        <begin position="377"/>
        <end position="394"/>
    </location>
</feature>
<dbReference type="AlphaFoldDB" id="E4ZGA7"/>
<comment type="similarity">
    <text evidence="1">Belongs to the peptidase C48 family.</text>
</comment>
<feature type="domain" description="Ubiquitin-like protease family profile" evidence="7">
    <location>
        <begin position="86"/>
        <end position="304"/>
    </location>
</feature>
<evidence type="ECO:0000256" key="2">
    <source>
        <dbReference type="ARBA" id="ARBA00022670"/>
    </source>
</evidence>
<keyword evidence="9" id="KW-1185">Reference proteome</keyword>
<keyword evidence="6" id="KW-0812">Transmembrane</keyword>
<proteinExistence type="inferred from homology"/>
<dbReference type="STRING" id="985895.E4ZGA7"/>
<evidence type="ECO:0000256" key="1">
    <source>
        <dbReference type="ARBA" id="ARBA00005234"/>
    </source>
</evidence>
<keyword evidence="4" id="KW-0788">Thiol protease</keyword>
<dbReference type="PROSITE" id="PS50600">
    <property type="entry name" value="ULP_PROTEASE"/>
    <property type="match status" value="1"/>
</dbReference>
<dbReference type="PANTHER" id="PTHR46468">
    <property type="entry name" value="SENTRIN-SPECIFIC PROTEASE 8"/>
    <property type="match status" value="1"/>
</dbReference>
<evidence type="ECO:0000256" key="5">
    <source>
        <dbReference type="SAM" id="MobiDB-lite"/>
    </source>
</evidence>
<keyword evidence="6" id="KW-0472">Membrane</keyword>
<dbReference type="GO" id="GO:0006508">
    <property type="term" value="P:proteolysis"/>
    <property type="evidence" value="ECO:0007669"/>
    <property type="project" value="UniProtKB-KW"/>
</dbReference>
<evidence type="ECO:0000313" key="9">
    <source>
        <dbReference type="Proteomes" id="UP000002668"/>
    </source>
</evidence>
<dbReference type="InParanoid" id="E4ZGA7"/>